<evidence type="ECO:0000256" key="2">
    <source>
        <dbReference type="ARBA" id="ARBA00022630"/>
    </source>
</evidence>
<dbReference type="InterPro" id="IPR037396">
    <property type="entry name" value="FMN_HAD"/>
</dbReference>
<dbReference type="PROSITE" id="PS00557">
    <property type="entry name" value="FMN_HYDROXY_ACID_DH_1"/>
    <property type="match status" value="1"/>
</dbReference>
<accession>A0ABW3W7U0</accession>
<dbReference type="PIRSF" id="PIRSF000138">
    <property type="entry name" value="Al-hdrx_acd_dh"/>
    <property type="match status" value="1"/>
</dbReference>
<name>A0ABW3W7U0_9ACTN</name>
<organism evidence="7 8">
    <name type="scientific">Nocardioides ginsengisoli</name>
    <dbReference type="NCBI Taxonomy" id="363868"/>
    <lineage>
        <taxon>Bacteria</taxon>
        <taxon>Bacillati</taxon>
        <taxon>Actinomycetota</taxon>
        <taxon>Actinomycetes</taxon>
        <taxon>Propionibacteriales</taxon>
        <taxon>Nocardioidaceae</taxon>
        <taxon>Nocardioides</taxon>
    </lineage>
</organism>
<evidence type="ECO:0000256" key="1">
    <source>
        <dbReference type="ARBA" id="ARBA00001917"/>
    </source>
</evidence>
<keyword evidence="2" id="KW-0285">Flavoprotein</keyword>
<keyword evidence="4 7" id="KW-0560">Oxidoreductase</keyword>
<dbReference type="InterPro" id="IPR013785">
    <property type="entry name" value="Aldolase_TIM"/>
</dbReference>
<dbReference type="GO" id="GO:0016491">
    <property type="term" value="F:oxidoreductase activity"/>
    <property type="evidence" value="ECO:0007669"/>
    <property type="project" value="UniProtKB-KW"/>
</dbReference>
<comment type="caution">
    <text evidence="7">The sequence shown here is derived from an EMBL/GenBank/DDBJ whole genome shotgun (WGS) entry which is preliminary data.</text>
</comment>
<dbReference type="InterPro" id="IPR012133">
    <property type="entry name" value="Alpha-hydoxy_acid_DH_FMN"/>
</dbReference>
<reference evidence="8" key="1">
    <citation type="journal article" date="2019" name="Int. J. Syst. Evol. Microbiol.">
        <title>The Global Catalogue of Microorganisms (GCM) 10K type strain sequencing project: providing services to taxonomists for standard genome sequencing and annotation.</title>
        <authorList>
            <consortium name="The Broad Institute Genomics Platform"/>
            <consortium name="The Broad Institute Genome Sequencing Center for Infectious Disease"/>
            <person name="Wu L."/>
            <person name="Ma J."/>
        </authorList>
    </citation>
    <scope>NUCLEOTIDE SEQUENCE [LARGE SCALE GENOMIC DNA]</scope>
    <source>
        <strain evidence="8">CCUG 52478</strain>
    </source>
</reference>
<dbReference type="Pfam" id="PF01070">
    <property type="entry name" value="FMN_dh"/>
    <property type="match status" value="1"/>
</dbReference>
<keyword evidence="3" id="KW-0288">FMN</keyword>
<keyword evidence="8" id="KW-1185">Reference proteome</keyword>
<protein>
    <submittedName>
        <fullName evidence="7">Alpha-hydroxy acid oxidase</fullName>
        <ecNumber evidence="7">1.-.-.-</ecNumber>
    </submittedName>
</protein>
<dbReference type="SUPFAM" id="SSF51395">
    <property type="entry name" value="FMN-linked oxidoreductases"/>
    <property type="match status" value="1"/>
</dbReference>
<evidence type="ECO:0000259" key="6">
    <source>
        <dbReference type="PROSITE" id="PS51349"/>
    </source>
</evidence>
<dbReference type="PROSITE" id="PS51349">
    <property type="entry name" value="FMN_HYDROXY_ACID_DH_2"/>
    <property type="match status" value="1"/>
</dbReference>
<evidence type="ECO:0000256" key="3">
    <source>
        <dbReference type="ARBA" id="ARBA00022643"/>
    </source>
</evidence>
<gene>
    <name evidence="7" type="ORF">ACFQ3F_22595</name>
</gene>
<dbReference type="InterPro" id="IPR008259">
    <property type="entry name" value="FMN_hydac_DH_AS"/>
</dbReference>
<dbReference type="PANTHER" id="PTHR10578">
    <property type="entry name" value="S -2-HYDROXY-ACID OXIDASE-RELATED"/>
    <property type="match status" value="1"/>
</dbReference>
<comment type="similarity">
    <text evidence="5">Belongs to the FMN-dependent alpha-hydroxy acid dehydrogenase family.</text>
</comment>
<evidence type="ECO:0000256" key="5">
    <source>
        <dbReference type="ARBA" id="ARBA00024042"/>
    </source>
</evidence>
<dbReference type="PANTHER" id="PTHR10578:SF107">
    <property type="entry name" value="2-HYDROXYACID OXIDASE 1"/>
    <property type="match status" value="1"/>
</dbReference>
<dbReference type="Gene3D" id="3.20.20.70">
    <property type="entry name" value="Aldolase class I"/>
    <property type="match status" value="1"/>
</dbReference>
<dbReference type="InterPro" id="IPR000262">
    <property type="entry name" value="FMN-dep_DH"/>
</dbReference>
<sequence>MRDAARRRLPRPVFDYVDGGADEELSLAANEAGWREFSFRPRVLADVSSPDLSTTILGAPAALPFGLAPTGYTRMIHPDGELAVGRAAAAAGTPYVLSTMASTSLEDVRAELSGADLWFQLYVWKDRGVTRELVARAWERGYRVLEVAVDTAVSGQRVRDLRNGLTIPPRITPATAVRIGMRPRYWTTMVRHPAMTFANFDGLGAESGFTIESISTQFDPSVGWDRLAELRELWPGRLTIKGPVGPDDALTAAAAGVDAVHLSNHGGRQLDRSVAPVHLIRPVREAVGDRLGILVDSGIRHGADIATALALGADAAFVGRPYLYGLAVAQVRGVAHVIDLLRRELTRTMQLLGVTSVAELRGAGPDLISSRAAAAAASR</sequence>
<feature type="domain" description="FMN hydroxy acid dehydrogenase" evidence="6">
    <location>
        <begin position="1"/>
        <end position="370"/>
    </location>
</feature>
<evidence type="ECO:0000313" key="7">
    <source>
        <dbReference type="EMBL" id="MFD1250598.1"/>
    </source>
</evidence>
<evidence type="ECO:0000313" key="8">
    <source>
        <dbReference type="Proteomes" id="UP001597229"/>
    </source>
</evidence>
<proteinExistence type="inferred from homology"/>
<dbReference type="Proteomes" id="UP001597229">
    <property type="component" value="Unassembled WGS sequence"/>
</dbReference>
<dbReference type="RefSeq" id="WP_367920580.1">
    <property type="nucleotide sequence ID" value="NZ_BAABAC010000034.1"/>
</dbReference>
<comment type="cofactor">
    <cofactor evidence="1">
        <name>FMN</name>
        <dbReference type="ChEBI" id="CHEBI:58210"/>
    </cofactor>
</comment>
<dbReference type="EMBL" id="JBHTLX010000025">
    <property type="protein sequence ID" value="MFD1250598.1"/>
    <property type="molecule type" value="Genomic_DNA"/>
</dbReference>
<dbReference type="EC" id="1.-.-.-" evidence="7"/>
<dbReference type="CDD" id="cd02809">
    <property type="entry name" value="alpha_hydroxyacid_oxid_FMN"/>
    <property type="match status" value="1"/>
</dbReference>
<evidence type="ECO:0000256" key="4">
    <source>
        <dbReference type="ARBA" id="ARBA00023002"/>
    </source>
</evidence>